<sequence>MGEGEVGRLGGKKKRVRAPSLAELTIEEQELRRLRTVGMTLRERITVPKAGVTQMVLEKIHEQGSKSELVRRKFHEFLAHDMRTAHEIVEYCALIIFKSLWRRCLMVWIQVLISLRAC</sequence>
<dbReference type="GO" id="GO:1990904">
    <property type="term" value="C:ribonucleoprotein complex"/>
    <property type="evidence" value="ECO:0007669"/>
    <property type="project" value="UniProtKB-KW"/>
</dbReference>
<evidence type="ECO:0000256" key="1">
    <source>
        <dbReference type="ARBA" id="ARBA00004229"/>
    </source>
</evidence>
<dbReference type="OrthoDB" id="1936843at2759"/>
<dbReference type="GO" id="GO:0006397">
    <property type="term" value="P:mRNA processing"/>
    <property type="evidence" value="ECO:0007669"/>
    <property type="project" value="UniProtKB-KW"/>
</dbReference>
<dbReference type="Gene3D" id="3.30.110.60">
    <property type="entry name" value="YhbY-like"/>
    <property type="match status" value="1"/>
</dbReference>
<evidence type="ECO:0000256" key="5">
    <source>
        <dbReference type="ARBA" id="ARBA00022737"/>
    </source>
</evidence>
<comment type="caution">
    <text evidence="12">The sequence shown here is derived from an EMBL/GenBank/DDBJ whole genome shotgun (WGS) entry which is preliminary data.</text>
</comment>
<accession>A0A7J7P2U4</accession>
<dbReference type="InterPro" id="IPR045278">
    <property type="entry name" value="CRS1/CFM2/CFM3"/>
</dbReference>
<dbReference type="PANTHER" id="PTHR31846">
    <property type="entry name" value="CRS1 / YHBY (CRM) DOMAIN-CONTAINING PROTEIN"/>
    <property type="match status" value="1"/>
</dbReference>
<dbReference type="PROSITE" id="PS51295">
    <property type="entry name" value="CRM"/>
    <property type="match status" value="1"/>
</dbReference>
<dbReference type="GO" id="GO:0003729">
    <property type="term" value="F:mRNA binding"/>
    <property type="evidence" value="ECO:0007669"/>
    <property type="project" value="InterPro"/>
</dbReference>
<keyword evidence="9" id="KW-0687">Ribonucleoprotein</keyword>
<proteinExistence type="predicted"/>
<keyword evidence="7" id="KW-0809">Transit peptide</keyword>
<evidence type="ECO:0000313" key="12">
    <source>
        <dbReference type="EMBL" id="KAF6173488.1"/>
    </source>
</evidence>
<keyword evidence="8" id="KW-0508">mRNA splicing</keyword>
<gene>
    <name evidence="12" type="ORF">GIB67_027183</name>
</gene>
<keyword evidence="6 10" id="KW-0694">RNA-binding</keyword>
<name>A0A7J7P2U4_9MAGN</name>
<dbReference type="PANTHER" id="PTHR31846:SF4">
    <property type="entry name" value="CRS1 _ YHBY (CRM) DOMAIN-CONTAINING PROTEIN"/>
    <property type="match status" value="1"/>
</dbReference>
<dbReference type="InterPro" id="IPR001890">
    <property type="entry name" value="RNA-binding_CRM"/>
</dbReference>
<comment type="subcellular location">
    <subcellularLocation>
        <location evidence="1">Plastid</location>
        <location evidence="1">Chloroplast</location>
    </subcellularLocation>
</comment>
<evidence type="ECO:0000256" key="7">
    <source>
        <dbReference type="ARBA" id="ARBA00022946"/>
    </source>
</evidence>
<dbReference type="SUPFAM" id="SSF75471">
    <property type="entry name" value="YhbY-like"/>
    <property type="match status" value="1"/>
</dbReference>
<dbReference type="EMBL" id="JACGCM010000347">
    <property type="protein sequence ID" value="KAF6173488.1"/>
    <property type="molecule type" value="Genomic_DNA"/>
</dbReference>
<dbReference type="GO" id="GO:0009507">
    <property type="term" value="C:chloroplast"/>
    <property type="evidence" value="ECO:0007669"/>
    <property type="project" value="UniProtKB-SubCell"/>
</dbReference>
<dbReference type="GO" id="GO:0000373">
    <property type="term" value="P:Group II intron splicing"/>
    <property type="evidence" value="ECO:0007669"/>
    <property type="project" value="UniProtKB-ARBA"/>
</dbReference>
<keyword evidence="4" id="KW-0507">mRNA processing</keyword>
<feature type="domain" description="CRM" evidence="11">
    <location>
        <begin position="24"/>
        <end position="118"/>
    </location>
</feature>
<evidence type="ECO:0000256" key="10">
    <source>
        <dbReference type="PROSITE-ProRule" id="PRU00626"/>
    </source>
</evidence>
<keyword evidence="3" id="KW-0934">Plastid</keyword>
<protein>
    <recommendedName>
        <fullName evidence="11">CRM domain-containing protein</fullName>
    </recommendedName>
</protein>
<dbReference type="Pfam" id="PF01985">
    <property type="entry name" value="CRS1_YhbY"/>
    <property type="match status" value="1"/>
</dbReference>
<evidence type="ECO:0000256" key="6">
    <source>
        <dbReference type="ARBA" id="ARBA00022884"/>
    </source>
</evidence>
<keyword evidence="13" id="KW-1185">Reference proteome</keyword>
<evidence type="ECO:0000259" key="11">
    <source>
        <dbReference type="PROSITE" id="PS51295"/>
    </source>
</evidence>
<evidence type="ECO:0000256" key="2">
    <source>
        <dbReference type="ARBA" id="ARBA00022528"/>
    </source>
</evidence>
<evidence type="ECO:0000256" key="4">
    <source>
        <dbReference type="ARBA" id="ARBA00022664"/>
    </source>
</evidence>
<dbReference type="AlphaFoldDB" id="A0A7J7P2U4"/>
<keyword evidence="2" id="KW-0150">Chloroplast</keyword>
<organism evidence="12 13">
    <name type="scientific">Kingdonia uniflora</name>
    <dbReference type="NCBI Taxonomy" id="39325"/>
    <lineage>
        <taxon>Eukaryota</taxon>
        <taxon>Viridiplantae</taxon>
        <taxon>Streptophyta</taxon>
        <taxon>Embryophyta</taxon>
        <taxon>Tracheophyta</taxon>
        <taxon>Spermatophyta</taxon>
        <taxon>Magnoliopsida</taxon>
        <taxon>Ranunculales</taxon>
        <taxon>Circaeasteraceae</taxon>
        <taxon>Kingdonia</taxon>
    </lineage>
</organism>
<evidence type="ECO:0000256" key="9">
    <source>
        <dbReference type="ARBA" id="ARBA00023274"/>
    </source>
</evidence>
<reference evidence="12 13" key="1">
    <citation type="journal article" date="2020" name="IScience">
        <title>Genome Sequencing of the Endangered Kingdonia uniflora (Circaeasteraceae, Ranunculales) Reveals Potential Mechanisms of Evolutionary Specialization.</title>
        <authorList>
            <person name="Sun Y."/>
            <person name="Deng T."/>
            <person name="Zhang A."/>
            <person name="Moore M.J."/>
            <person name="Landis J.B."/>
            <person name="Lin N."/>
            <person name="Zhang H."/>
            <person name="Zhang X."/>
            <person name="Huang J."/>
            <person name="Zhang X."/>
            <person name="Sun H."/>
            <person name="Wang H."/>
        </authorList>
    </citation>
    <scope>NUCLEOTIDE SEQUENCE [LARGE SCALE GENOMIC DNA]</scope>
    <source>
        <strain evidence="12">TB1705</strain>
        <tissue evidence="12">Leaf</tissue>
    </source>
</reference>
<dbReference type="Proteomes" id="UP000541444">
    <property type="component" value="Unassembled WGS sequence"/>
</dbReference>
<keyword evidence="5" id="KW-0677">Repeat</keyword>
<evidence type="ECO:0000256" key="8">
    <source>
        <dbReference type="ARBA" id="ARBA00023187"/>
    </source>
</evidence>
<evidence type="ECO:0000256" key="3">
    <source>
        <dbReference type="ARBA" id="ARBA00022640"/>
    </source>
</evidence>
<evidence type="ECO:0000313" key="13">
    <source>
        <dbReference type="Proteomes" id="UP000541444"/>
    </source>
</evidence>
<dbReference type="InterPro" id="IPR035920">
    <property type="entry name" value="YhbY-like_sf"/>
</dbReference>